<dbReference type="PRINTS" id="PR00747">
    <property type="entry name" value="GLYHDRLASE47"/>
</dbReference>
<dbReference type="GO" id="GO:0005975">
    <property type="term" value="P:carbohydrate metabolic process"/>
    <property type="evidence" value="ECO:0007669"/>
    <property type="project" value="InterPro"/>
</dbReference>
<evidence type="ECO:0000256" key="7">
    <source>
        <dbReference type="ARBA" id="ARBA00023136"/>
    </source>
</evidence>
<dbReference type="GO" id="GO:0005509">
    <property type="term" value="F:calcium ion binding"/>
    <property type="evidence" value="ECO:0007669"/>
    <property type="project" value="InterPro"/>
</dbReference>
<keyword evidence="4" id="KW-0256">Endoplasmic reticulum</keyword>
<feature type="region of interest" description="Disordered" evidence="13">
    <location>
        <begin position="522"/>
        <end position="542"/>
    </location>
</feature>
<keyword evidence="12" id="KW-0326">Glycosidase</keyword>
<evidence type="ECO:0000256" key="10">
    <source>
        <dbReference type="PIRSR" id="PIRSR601382-1"/>
    </source>
</evidence>
<evidence type="ECO:0000256" key="6">
    <source>
        <dbReference type="ARBA" id="ARBA00022989"/>
    </source>
</evidence>
<evidence type="ECO:0000313" key="15">
    <source>
        <dbReference type="EMBL" id="CAD7272386.1"/>
    </source>
</evidence>
<dbReference type="Gene3D" id="1.50.10.10">
    <property type="match status" value="1"/>
</dbReference>
<feature type="active site" evidence="10">
    <location>
        <position position="290"/>
    </location>
</feature>
<evidence type="ECO:0000256" key="9">
    <source>
        <dbReference type="ARBA" id="ARBA00060207"/>
    </source>
</evidence>
<accession>A0A7R9BD22</accession>
<dbReference type="InterPro" id="IPR044674">
    <property type="entry name" value="EDEM1/2/3"/>
</dbReference>
<dbReference type="SUPFAM" id="SSF48225">
    <property type="entry name" value="Seven-hairpin glycosidases"/>
    <property type="match status" value="1"/>
</dbReference>
<feature type="chain" id="PRO_5036209899" description="alpha-1,2-Mannosidase" evidence="14">
    <location>
        <begin position="19"/>
        <end position="573"/>
    </location>
</feature>
<dbReference type="GO" id="GO:0004571">
    <property type="term" value="F:mannosyl-oligosaccharide 1,2-alpha-mannosidase activity"/>
    <property type="evidence" value="ECO:0007669"/>
    <property type="project" value="InterPro"/>
</dbReference>
<dbReference type="GO" id="GO:1904380">
    <property type="term" value="P:endoplasmic reticulum mannose trimming"/>
    <property type="evidence" value="ECO:0007669"/>
    <property type="project" value="InterPro"/>
</dbReference>
<dbReference type="PANTHER" id="PTHR45679:SF5">
    <property type="entry name" value="ER DEGRADATION-ENHANCING ALPHA-MANNOSIDASE-LIKE PROTEIN 1"/>
    <property type="match status" value="1"/>
</dbReference>
<dbReference type="OrthoDB" id="8118055at2759"/>
<dbReference type="PANTHER" id="PTHR45679">
    <property type="entry name" value="ER DEGRADATION-ENHANCING ALPHA-MANNOSIDASE-LIKE PROTEIN 2"/>
    <property type="match status" value="1"/>
</dbReference>
<name>A0A7R9BD22_9CRUS</name>
<evidence type="ECO:0000256" key="8">
    <source>
        <dbReference type="ARBA" id="ARBA00023180"/>
    </source>
</evidence>
<evidence type="ECO:0000313" key="16">
    <source>
        <dbReference type="Proteomes" id="UP000678499"/>
    </source>
</evidence>
<evidence type="ECO:0000256" key="13">
    <source>
        <dbReference type="SAM" id="MobiDB-lite"/>
    </source>
</evidence>
<comment type="subcellular location">
    <subcellularLocation>
        <location evidence="1">Endoplasmic reticulum membrane</location>
        <topology evidence="1">Single-pass type II membrane protein</topology>
    </subcellularLocation>
</comment>
<evidence type="ECO:0000256" key="12">
    <source>
        <dbReference type="RuleBase" id="RU361193"/>
    </source>
</evidence>
<keyword evidence="11" id="KW-0106">Calcium</keyword>
<dbReference type="AlphaFoldDB" id="A0A7R9BD22"/>
<keyword evidence="6" id="KW-1133">Transmembrane helix</keyword>
<keyword evidence="12" id="KW-0378">Hydrolase</keyword>
<dbReference type="InterPro" id="IPR012341">
    <property type="entry name" value="6hp_glycosidase-like_sf"/>
</dbReference>
<dbReference type="EMBL" id="OA882062">
    <property type="protein sequence ID" value="CAD7272386.1"/>
    <property type="molecule type" value="Genomic_DNA"/>
</dbReference>
<evidence type="ECO:0000256" key="1">
    <source>
        <dbReference type="ARBA" id="ARBA00004648"/>
    </source>
</evidence>
<dbReference type="InterPro" id="IPR001382">
    <property type="entry name" value="Glyco_hydro_47"/>
</dbReference>
<dbReference type="GO" id="GO:0005789">
    <property type="term" value="C:endoplasmic reticulum membrane"/>
    <property type="evidence" value="ECO:0007669"/>
    <property type="project" value="UniProtKB-SubCell"/>
</dbReference>
<keyword evidence="3" id="KW-0812">Transmembrane</keyword>
<keyword evidence="11" id="KW-0479">Metal-binding</keyword>
<evidence type="ECO:0000256" key="11">
    <source>
        <dbReference type="PIRSR" id="PIRSR601382-2"/>
    </source>
</evidence>
<reference evidence="15" key="1">
    <citation type="submission" date="2020-11" db="EMBL/GenBank/DDBJ databases">
        <authorList>
            <person name="Tran Van P."/>
        </authorList>
    </citation>
    <scope>NUCLEOTIDE SEQUENCE</scope>
</reference>
<evidence type="ECO:0000256" key="14">
    <source>
        <dbReference type="SAM" id="SignalP"/>
    </source>
</evidence>
<dbReference type="EC" id="3.2.1.-" evidence="12"/>
<feature type="active site" description="Proton donor" evidence="10">
    <location>
        <position position="145"/>
    </location>
</feature>
<feature type="active site" description="Proton donor" evidence="10">
    <location>
        <position position="394"/>
    </location>
</feature>
<organism evidence="15">
    <name type="scientific">Notodromas monacha</name>
    <dbReference type="NCBI Taxonomy" id="399045"/>
    <lineage>
        <taxon>Eukaryota</taxon>
        <taxon>Metazoa</taxon>
        <taxon>Ecdysozoa</taxon>
        <taxon>Arthropoda</taxon>
        <taxon>Crustacea</taxon>
        <taxon>Oligostraca</taxon>
        <taxon>Ostracoda</taxon>
        <taxon>Podocopa</taxon>
        <taxon>Podocopida</taxon>
        <taxon>Cypridocopina</taxon>
        <taxon>Cypridoidea</taxon>
        <taxon>Cyprididae</taxon>
        <taxon>Notodromas</taxon>
    </lineage>
</organism>
<dbReference type="Pfam" id="PF01532">
    <property type="entry name" value="Glyco_hydro_47"/>
    <property type="match status" value="1"/>
</dbReference>
<gene>
    <name evidence="15" type="ORF">NMOB1V02_LOCUS322</name>
</gene>
<evidence type="ECO:0000256" key="5">
    <source>
        <dbReference type="ARBA" id="ARBA00022968"/>
    </source>
</evidence>
<keyword evidence="8" id="KW-0325">Glycoprotein</keyword>
<feature type="binding site" evidence="11">
    <location>
        <position position="499"/>
    </location>
    <ligand>
        <name>Ca(2+)</name>
        <dbReference type="ChEBI" id="CHEBI:29108"/>
    </ligand>
</feature>
<dbReference type="Proteomes" id="UP000678499">
    <property type="component" value="Unassembled WGS sequence"/>
</dbReference>
<feature type="active site" evidence="10">
    <location>
        <position position="413"/>
    </location>
</feature>
<feature type="signal peptide" evidence="14">
    <location>
        <begin position="1"/>
        <end position="18"/>
    </location>
</feature>
<keyword evidence="14" id="KW-0732">Signal</keyword>
<comment type="cofactor">
    <cofactor evidence="11">
        <name>Ca(2+)</name>
        <dbReference type="ChEBI" id="CHEBI:29108"/>
    </cofactor>
</comment>
<keyword evidence="16" id="KW-1185">Reference proteome</keyword>
<comment type="similarity">
    <text evidence="2 12">Belongs to the glycosyl hydrolase 47 family.</text>
</comment>
<evidence type="ECO:0000256" key="2">
    <source>
        <dbReference type="ARBA" id="ARBA00007658"/>
    </source>
</evidence>
<proteinExistence type="inferred from homology"/>
<dbReference type="FunFam" id="1.50.10.10:FF:000016">
    <property type="entry name" value="alpha-1,2-Mannosidase"/>
    <property type="match status" value="1"/>
</dbReference>
<comment type="function">
    <text evidence="9">Extracts misfolded glycoproteins, but not glycoproteins undergoing productive folding, from the calnexin cycle. It is directly involved in endoplasmic reticulum-associated degradation (ERAD) and targets misfolded glycoproteins for degradation in an N-glycan-independent manner, probably by forming a complex with SEL1L. It has low mannosidase activity, catalyzing mannose trimming from Man8GlcNAc2 to Man7GlcNAc2.</text>
</comment>
<keyword evidence="7" id="KW-0472">Membrane</keyword>
<keyword evidence="5" id="KW-0735">Signal-anchor</keyword>
<evidence type="ECO:0000256" key="4">
    <source>
        <dbReference type="ARBA" id="ARBA00022824"/>
    </source>
</evidence>
<dbReference type="EMBL" id="CAJPEX010000025">
    <property type="protein sequence ID" value="CAG0912538.1"/>
    <property type="molecule type" value="Genomic_DNA"/>
</dbReference>
<protein>
    <recommendedName>
        <fullName evidence="12">alpha-1,2-Mannosidase</fullName>
        <ecNumber evidence="12">3.2.1.-</ecNumber>
    </recommendedName>
</protein>
<sequence>MKPFLCLAIISMTSSVGSTPSRQFRDILHVREDEFETKYSYFAESERLRMVQAAKEMFYFGYDNYMTHAFPLDELNPILCSGRGPDYENPSNININDVLGDYSLSLLESLGTLAIMGNSTEFRRAVGLVIQHVSFNKNNTVQVFEASIRVLGSLLSAHLLIEESGDAFGDLRPSYYDGELLELALDLGSRLLNAFDGTKTGLPYPRVNLWGGAPQNQRTDTCTAGAGSLLLEWGILSRLSGDPSYEFAARRSSRILFNLRAKSTGLLGNVVDVMSGQWISRMSGVGAGMDSYFEYLLKSYILFGEREDWLMFNASYTDLKRYLRRGRSHCNNGFGDHPIYVNVDMSNGLTSTPWIDSLQAAFPGIQVLAGDVEEAICAHALYYTIWKLYGALPERFNWQKIAPEVHFYPLRPELVESTYLLYQVTKNPFYLHVGKDILVSLNAHTKVKCGYATVHNVLDMTLEDRMESFFLSETCKYLYLLFDTDHYVNKNFRDFLFSTEGHIFRIRPEYRQLPWSDHWKSPDEESVSAQEKEMPINSTEHSTCNKISPERQYLPPLKSKYAAQLRVALGLDF</sequence>
<evidence type="ECO:0000256" key="3">
    <source>
        <dbReference type="ARBA" id="ARBA00022692"/>
    </source>
</evidence>
<dbReference type="InterPro" id="IPR036026">
    <property type="entry name" value="Seven-hairpin_glycosidases"/>
</dbReference>
<dbReference type="GO" id="GO:0044322">
    <property type="term" value="C:endoplasmic reticulum quality control compartment"/>
    <property type="evidence" value="ECO:0007669"/>
    <property type="project" value="GOC"/>
</dbReference>